<dbReference type="AlphaFoldDB" id="A0AAV4R0C9"/>
<sequence>MTAELIKLCGFEKTALTSIETLLITVSSETSIISTKDRLVMTDAASIQTNVDQQPVFNSTLSSPIPCETTVKLIQEYMTLLPTAIALFKDDSGKYIKIRILLDSGSQACFLSESFAKSHSLHYDSSDRISATGISTTPTRTLGTSQPSHTIAFQDHNLLTGLQLADSNCFQSIEVDLIIGADKFFTIILLRQILRSNGESIARNTRLGWVVVGLHQKQLDN</sequence>
<dbReference type="InterPro" id="IPR021109">
    <property type="entry name" value="Peptidase_aspartic_dom_sf"/>
</dbReference>
<comment type="caution">
    <text evidence="1">The sequence shown here is derived from an EMBL/GenBank/DDBJ whole genome shotgun (WGS) entry which is preliminary data.</text>
</comment>
<dbReference type="EMBL" id="BPLQ01005286">
    <property type="protein sequence ID" value="GIY13766.1"/>
    <property type="molecule type" value="Genomic_DNA"/>
</dbReference>
<reference evidence="1 2" key="1">
    <citation type="submission" date="2021-06" db="EMBL/GenBank/DDBJ databases">
        <title>Caerostris darwini draft genome.</title>
        <authorList>
            <person name="Kono N."/>
            <person name="Arakawa K."/>
        </authorList>
    </citation>
    <scope>NUCLEOTIDE SEQUENCE [LARGE SCALE GENOMIC DNA]</scope>
</reference>
<protein>
    <recommendedName>
        <fullName evidence="3">Peptidase aspartic putative domain-containing protein</fullName>
    </recommendedName>
</protein>
<accession>A0AAV4R0C9</accession>
<evidence type="ECO:0000313" key="1">
    <source>
        <dbReference type="EMBL" id="GIY13766.1"/>
    </source>
</evidence>
<proteinExistence type="predicted"/>
<keyword evidence="2" id="KW-1185">Reference proteome</keyword>
<evidence type="ECO:0000313" key="2">
    <source>
        <dbReference type="Proteomes" id="UP001054837"/>
    </source>
</evidence>
<dbReference type="Proteomes" id="UP001054837">
    <property type="component" value="Unassembled WGS sequence"/>
</dbReference>
<dbReference type="Gene3D" id="2.40.70.10">
    <property type="entry name" value="Acid Proteases"/>
    <property type="match status" value="1"/>
</dbReference>
<organism evidence="1 2">
    <name type="scientific">Caerostris darwini</name>
    <dbReference type="NCBI Taxonomy" id="1538125"/>
    <lineage>
        <taxon>Eukaryota</taxon>
        <taxon>Metazoa</taxon>
        <taxon>Ecdysozoa</taxon>
        <taxon>Arthropoda</taxon>
        <taxon>Chelicerata</taxon>
        <taxon>Arachnida</taxon>
        <taxon>Araneae</taxon>
        <taxon>Araneomorphae</taxon>
        <taxon>Entelegynae</taxon>
        <taxon>Araneoidea</taxon>
        <taxon>Araneidae</taxon>
        <taxon>Caerostris</taxon>
    </lineage>
</organism>
<name>A0AAV4R0C9_9ARAC</name>
<evidence type="ECO:0008006" key="3">
    <source>
        <dbReference type="Google" id="ProtNLM"/>
    </source>
</evidence>
<gene>
    <name evidence="1" type="ORF">CDAR_531451</name>
</gene>